<evidence type="ECO:0000256" key="1">
    <source>
        <dbReference type="SAM" id="Phobius"/>
    </source>
</evidence>
<comment type="caution">
    <text evidence="3">The sequence shown here is derived from an EMBL/GenBank/DDBJ whole genome shotgun (WGS) entry which is preliminary data.</text>
</comment>
<sequence length="277" mass="28676">MSTPGNTADNAARQVDDSDWLDRAASAGLVAFGVVHLIIGWLAVQLALGDRESSADSEGALQQLQEQPLGTALVWAVGIGMVLLVVWKGLDAAVGYREETDDKKRLRKRVVAAGKAVLYAVIAVSAFRVASGSGSGGGSKDGTDSTTAKVMDLPGGQILVGAAGLAVIGVGIALLVIAWKESYLKKLDGEGRSGDTGTAYRVLGRVGHVAKGIALGVVGGLFVYAAVTHEADKSGGLDEALRTVLEQPYGPVLLTLMGLGFAAYGLFCFAWARHLDR</sequence>
<keyword evidence="4" id="KW-1185">Reference proteome</keyword>
<feature type="transmembrane region" description="Helical" evidence="1">
    <location>
        <begin position="249"/>
        <end position="272"/>
    </location>
</feature>
<feature type="transmembrane region" description="Helical" evidence="1">
    <location>
        <begin position="158"/>
        <end position="179"/>
    </location>
</feature>
<feature type="transmembrane region" description="Helical" evidence="1">
    <location>
        <begin position="110"/>
        <end position="130"/>
    </location>
</feature>
<feature type="transmembrane region" description="Helical" evidence="1">
    <location>
        <begin position="68"/>
        <end position="90"/>
    </location>
</feature>
<proteinExistence type="predicted"/>
<feature type="transmembrane region" description="Helical" evidence="1">
    <location>
        <begin position="209"/>
        <end position="229"/>
    </location>
</feature>
<keyword evidence="1" id="KW-0472">Membrane</keyword>
<feature type="transmembrane region" description="Helical" evidence="1">
    <location>
        <begin position="27"/>
        <end position="48"/>
    </location>
</feature>
<evidence type="ECO:0000313" key="3">
    <source>
        <dbReference type="EMBL" id="MFB9315176.1"/>
    </source>
</evidence>
<feature type="domain" description="DUF1206" evidence="2">
    <location>
        <begin position="206"/>
        <end position="273"/>
    </location>
</feature>
<dbReference type="EMBL" id="JBHMDG010000029">
    <property type="protein sequence ID" value="MFB9315176.1"/>
    <property type="molecule type" value="Genomic_DNA"/>
</dbReference>
<feature type="domain" description="DUF1206" evidence="2">
    <location>
        <begin position="112"/>
        <end position="180"/>
    </location>
</feature>
<keyword evidence="1" id="KW-0812">Transmembrane</keyword>
<name>A0ABV5KEM7_9ACTN</name>
<feature type="domain" description="DUF1206" evidence="2">
    <location>
        <begin position="27"/>
        <end position="93"/>
    </location>
</feature>
<reference evidence="3 4" key="1">
    <citation type="submission" date="2024-09" db="EMBL/GenBank/DDBJ databases">
        <authorList>
            <person name="Sun Q."/>
            <person name="Mori K."/>
        </authorList>
    </citation>
    <scope>NUCLEOTIDE SEQUENCE [LARGE SCALE GENOMIC DNA]</scope>
    <source>
        <strain evidence="3 4">JCM 9626</strain>
    </source>
</reference>
<organism evidence="3 4">
    <name type="scientific">Nocardioides plantarum</name>
    <dbReference type="NCBI Taxonomy" id="29299"/>
    <lineage>
        <taxon>Bacteria</taxon>
        <taxon>Bacillati</taxon>
        <taxon>Actinomycetota</taxon>
        <taxon>Actinomycetes</taxon>
        <taxon>Propionibacteriales</taxon>
        <taxon>Nocardioidaceae</taxon>
        <taxon>Nocardioides</taxon>
    </lineage>
</organism>
<evidence type="ECO:0000259" key="2">
    <source>
        <dbReference type="Pfam" id="PF06724"/>
    </source>
</evidence>
<gene>
    <name evidence="3" type="ORF">ACFFRI_19160</name>
</gene>
<dbReference type="InterPro" id="IPR009597">
    <property type="entry name" value="DUF1206"/>
</dbReference>
<accession>A0ABV5KEM7</accession>
<dbReference type="Pfam" id="PF06724">
    <property type="entry name" value="DUF1206"/>
    <property type="match status" value="3"/>
</dbReference>
<dbReference type="Proteomes" id="UP001589750">
    <property type="component" value="Unassembled WGS sequence"/>
</dbReference>
<protein>
    <submittedName>
        <fullName evidence="3">DUF1206 domain-containing protein</fullName>
    </submittedName>
</protein>
<evidence type="ECO:0000313" key="4">
    <source>
        <dbReference type="Proteomes" id="UP001589750"/>
    </source>
</evidence>
<keyword evidence="1" id="KW-1133">Transmembrane helix</keyword>
<dbReference type="RefSeq" id="WP_140007244.1">
    <property type="nucleotide sequence ID" value="NZ_JBHMDG010000029.1"/>
</dbReference>